<keyword evidence="12" id="KW-0325">Glycoprotein</keyword>
<evidence type="ECO:0000256" key="11">
    <source>
        <dbReference type="ARBA" id="ARBA00023136"/>
    </source>
</evidence>
<accession>A0A1E4TXN7</accession>
<dbReference type="InterPro" id="IPR032421">
    <property type="entry name" value="PMT_4TMC"/>
</dbReference>
<evidence type="ECO:0000256" key="16">
    <source>
        <dbReference type="SAM" id="MobiDB-lite"/>
    </source>
</evidence>
<dbReference type="Proteomes" id="UP000094236">
    <property type="component" value="Unassembled WGS sequence"/>
</dbReference>
<evidence type="ECO:0000256" key="15">
    <source>
        <dbReference type="RuleBase" id="RU367007"/>
    </source>
</evidence>
<keyword evidence="5 15" id="KW-0328">Glycosyltransferase</keyword>
<evidence type="ECO:0000256" key="5">
    <source>
        <dbReference type="ARBA" id="ARBA00022676"/>
    </source>
</evidence>
<evidence type="ECO:0000313" key="19">
    <source>
        <dbReference type="Proteomes" id="UP000094236"/>
    </source>
</evidence>
<evidence type="ECO:0000256" key="10">
    <source>
        <dbReference type="ARBA" id="ARBA00022989"/>
    </source>
</evidence>
<feature type="transmembrane region" description="Helical" evidence="15">
    <location>
        <begin position="696"/>
        <end position="714"/>
    </location>
</feature>
<dbReference type="Pfam" id="PF16192">
    <property type="entry name" value="PMT_4TMC"/>
    <property type="match status" value="1"/>
</dbReference>
<evidence type="ECO:0000256" key="7">
    <source>
        <dbReference type="ARBA" id="ARBA00022692"/>
    </source>
</evidence>
<feature type="transmembrane region" description="Helical" evidence="15">
    <location>
        <begin position="228"/>
        <end position="244"/>
    </location>
</feature>
<dbReference type="Pfam" id="PF02366">
    <property type="entry name" value="PMT"/>
    <property type="match status" value="1"/>
</dbReference>
<dbReference type="EC" id="2.4.1.109" evidence="4 15"/>
<comment type="catalytic activity">
    <reaction evidence="14 15">
        <text>a di-trans,poly-cis-dolichyl beta-D-mannosyl phosphate + L-seryl-[protein] = 3-O-(alpha-D-mannosyl)-L-seryl-[protein] + a di-trans,poly-cis-dolichyl phosphate + H(+)</text>
        <dbReference type="Rhea" id="RHEA:17377"/>
        <dbReference type="Rhea" id="RHEA-COMP:9863"/>
        <dbReference type="Rhea" id="RHEA-COMP:13546"/>
        <dbReference type="Rhea" id="RHEA-COMP:19498"/>
        <dbReference type="Rhea" id="RHEA-COMP:19501"/>
        <dbReference type="ChEBI" id="CHEBI:15378"/>
        <dbReference type="ChEBI" id="CHEBI:29999"/>
        <dbReference type="ChEBI" id="CHEBI:57683"/>
        <dbReference type="ChEBI" id="CHEBI:58211"/>
        <dbReference type="ChEBI" id="CHEBI:137321"/>
        <dbReference type="EC" id="2.4.1.109"/>
    </reaction>
</comment>
<feature type="transmembrane region" description="Helical" evidence="15">
    <location>
        <begin position="593"/>
        <end position="618"/>
    </location>
</feature>
<dbReference type="STRING" id="669874.A0A1E4TXN7"/>
<name>A0A1E4TXN7_PACTA</name>
<evidence type="ECO:0000256" key="4">
    <source>
        <dbReference type="ARBA" id="ARBA00012839"/>
    </source>
</evidence>
<dbReference type="InterPro" id="IPR036300">
    <property type="entry name" value="MIR_dom_sf"/>
</dbReference>
<dbReference type="UniPathway" id="UPA00378"/>
<dbReference type="InterPro" id="IPR027005">
    <property type="entry name" value="PMT-like"/>
</dbReference>
<evidence type="ECO:0000256" key="14">
    <source>
        <dbReference type="ARBA" id="ARBA00045102"/>
    </source>
</evidence>
<keyword evidence="7 15" id="KW-0812">Transmembrane</keyword>
<dbReference type="PANTHER" id="PTHR10050:SF50">
    <property type="entry name" value="DOLICHYL-PHOSPHATE-MANNOSE--PROTEIN MANNOSYLTRANSFERASE 1-RELATED"/>
    <property type="match status" value="1"/>
</dbReference>
<evidence type="ECO:0000256" key="8">
    <source>
        <dbReference type="ARBA" id="ARBA00022737"/>
    </source>
</evidence>
<dbReference type="GO" id="GO:0004169">
    <property type="term" value="F:dolichyl-phosphate-mannose-protein mannosyltransferase activity"/>
    <property type="evidence" value="ECO:0007669"/>
    <property type="project" value="UniProtKB-UniRule"/>
</dbReference>
<evidence type="ECO:0000313" key="18">
    <source>
        <dbReference type="EMBL" id="ODV96494.1"/>
    </source>
</evidence>
<gene>
    <name evidence="18" type="ORF">PACTADRAFT_49828</name>
</gene>
<keyword evidence="6 15" id="KW-0808">Transferase</keyword>
<evidence type="ECO:0000256" key="9">
    <source>
        <dbReference type="ARBA" id="ARBA00022824"/>
    </source>
</evidence>
<dbReference type="AlphaFoldDB" id="A0A1E4TXN7"/>
<dbReference type="PROSITE" id="PS50919">
    <property type="entry name" value="MIR"/>
    <property type="match status" value="3"/>
</dbReference>
<proteinExistence type="inferred from homology"/>
<feature type="transmembrane region" description="Helical" evidence="15">
    <location>
        <begin position="249"/>
        <end position="267"/>
    </location>
</feature>
<evidence type="ECO:0000259" key="17">
    <source>
        <dbReference type="PROSITE" id="PS50919"/>
    </source>
</evidence>
<evidence type="ECO:0000256" key="6">
    <source>
        <dbReference type="ARBA" id="ARBA00022679"/>
    </source>
</evidence>
<comment type="catalytic activity">
    <reaction evidence="13 15">
        <text>a di-trans,poly-cis-dolichyl beta-D-mannosyl phosphate + L-threonyl-[protein] = 3-O-(alpha-D-mannosyl)-L-threonyl-[protein] + a di-trans,poly-cis-dolichyl phosphate + H(+)</text>
        <dbReference type="Rhea" id="RHEA:53396"/>
        <dbReference type="Rhea" id="RHEA-COMP:11060"/>
        <dbReference type="Rhea" id="RHEA-COMP:13547"/>
        <dbReference type="Rhea" id="RHEA-COMP:19498"/>
        <dbReference type="Rhea" id="RHEA-COMP:19501"/>
        <dbReference type="ChEBI" id="CHEBI:15378"/>
        <dbReference type="ChEBI" id="CHEBI:30013"/>
        <dbReference type="ChEBI" id="CHEBI:57683"/>
        <dbReference type="ChEBI" id="CHEBI:58211"/>
        <dbReference type="ChEBI" id="CHEBI:137323"/>
        <dbReference type="EC" id="2.4.1.109"/>
    </reaction>
</comment>
<sequence length="825" mass="93424">MPPKTAKISKNAAARKHFLNDDGKDELKTSELVFGKGKFREYLVTSPSADIKVSRSIATVNERICLLVLALISLVVRLNKLSQPDSVVFDEVHFGGFSKKYILGSFFMDVHPPLAKMLFAGVGVFGGFKGDFDFAKIGDVYPETVPYVLMRTLPALLGVGTIILLYLTLRASGCKPIPSAFTSALLLIENANFTISRYILLDSPLLFFIAAAIYSAKKHENEIPFTWGWYKTLISTGVSLGLAVSSKWVGLFTIAWVGLITAFNLWFTIGDLSVTPKKIIGQIFSKLIILLGLPIILYLYFFNLHFQILNKEGDGSAFMSSAFRSTLIGNKIPTDIQADVGVGSKVTLRHLNTEGGYLHSHNHLFETGSKQQQVTLYPHLDENNIWTVELYNVSEPPTSFEPITDGTKIRLNHILTKRRLHSHDIRPPVTEHTDWQNEVSAYGFEGFEGDPNDDFIVEIVKKKSKKGEAQERVRALETIFRLRHAMTGCYLFSHEVKLPTWGFEQQEVTCASQGIVPLSLWYVETNENEFLPEDAERINYEAPSFFQKFYELHQKMWKINRGLTESHAWESSPDSWPFLLRGINYWGKDHKQVYFIGNFITWWASTAAIIFFFVYTFVNILRWQRGCQVGSSPDVFNFNVQMLHFILGWAVHYAPSFMMERQLFLHHYLPSFYFALLALGHVFDIIYSFVLKSKRLVSYAILGGVFSSAITVFLKYSPLIKGDPWTKQQCESSKLISTWDFDCNNLLNSLEEYSGFTSSLAHSSEPTTATKVNFQSAVPVENFYDDYEENEKKNGITRSSDNNEASPTDAEDTVGEPEVEKVGET</sequence>
<keyword evidence="11 15" id="KW-0472">Membrane</keyword>
<dbReference type="SMART" id="SM00472">
    <property type="entry name" value="MIR"/>
    <property type="match status" value="3"/>
</dbReference>
<feature type="domain" description="MIR" evidence="17">
    <location>
        <begin position="470"/>
        <end position="526"/>
    </location>
</feature>
<dbReference type="PANTHER" id="PTHR10050">
    <property type="entry name" value="DOLICHYL-PHOSPHATE-MANNOSE--PROTEIN MANNOSYLTRANSFERASE"/>
    <property type="match status" value="1"/>
</dbReference>
<feature type="region of interest" description="Disordered" evidence="16">
    <location>
        <begin position="789"/>
        <end position="825"/>
    </location>
</feature>
<evidence type="ECO:0000256" key="13">
    <source>
        <dbReference type="ARBA" id="ARBA00045085"/>
    </source>
</evidence>
<keyword evidence="10 15" id="KW-1133">Transmembrane helix</keyword>
<evidence type="ECO:0000256" key="12">
    <source>
        <dbReference type="ARBA" id="ARBA00023180"/>
    </source>
</evidence>
<keyword evidence="9 15" id="KW-0256">Endoplasmic reticulum</keyword>
<evidence type="ECO:0000256" key="2">
    <source>
        <dbReference type="ARBA" id="ARBA00004922"/>
    </source>
</evidence>
<evidence type="ECO:0000256" key="3">
    <source>
        <dbReference type="ARBA" id="ARBA00007222"/>
    </source>
</evidence>
<evidence type="ECO:0000256" key="1">
    <source>
        <dbReference type="ARBA" id="ARBA00004477"/>
    </source>
</evidence>
<comment type="similarity">
    <text evidence="3 15">Belongs to the glycosyltransferase 39 family.</text>
</comment>
<feature type="compositionally biased region" description="Polar residues" evidence="16">
    <location>
        <begin position="796"/>
        <end position="806"/>
    </location>
</feature>
<dbReference type="InterPro" id="IPR003342">
    <property type="entry name" value="ArnT-like_N"/>
</dbReference>
<dbReference type="OrthoDB" id="292747at2759"/>
<feature type="transmembrane region" description="Helical" evidence="15">
    <location>
        <begin position="198"/>
        <end position="216"/>
    </location>
</feature>
<feature type="domain" description="MIR" evidence="17">
    <location>
        <begin position="400"/>
        <end position="460"/>
    </location>
</feature>
<feature type="transmembrane region" description="Helical" evidence="15">
    <location>
        <begin position="148"/>
        <end position="169"/>
    </location>
</feature>
<reference evidence="19" key="1">
    <citation type="submission" date="2016-05" db="EMBL/GenBank/DDBJ databases">
        <title>Comparative genomics of biotechnologically important yeasts.</title>
        <authorList>
            <consortium name="DOE Joint Genome Institute"/>
            <person name="Riley R."/>
            <person name="Haridas S."/>
            <person name="Wolfe K.H."/>
            <person name="Lopes M.R."/>
            <person name="Hittinger C.T."/>
            <person name="Goker M."/>
            <person name="Salamov A."/>
            <person name="Wisecaver J."/>
            <person name="Long T.M."/>
            <person name="Aerts A.L."/>
            <person name="Barry K."/>
            <person name="Choi C."/>
            <person name="Clum A."/>
            <person name="Coughlan A.Y."/>
            <person name="Deshpande S."/>
            <person name="Douglass A.P."/>
            <person name="Hanson S.J."/>
            <person name="Klenk H.-P."/>
            <person name="Labutti K."/>
            <person name="Lapidus A."/>
            <person name="Lindquist E."/>
            <person name="Lipzen A."/>
            <person name="Meier-Kolthoff J.P."/>
            <person name="Ohm R.A."/>
            <person name="Otillar R.P."/>
            <person name="Pangilinan J."/>
            <person name="Peng Y."/>
            <person name="Rokas A."/>
            <person name="Rosa C.A."/>
            <person name="Scheuner C."/>
            <person name="Sibirny A.A."/>
            <person name="Slot J.C."/>
            <person name="Stielow J.B."/>
            <person name="Sun H."/>
            <person name="Kurtzman C.P."/>
            <person name="Blackwell M."/>
            <person name="Grigoriev I.V."/>
            <person name="Jeffries T.W."/>
        </authorList>
    </citation>
    <scope>NUCLEOTIDE SEQUENCE [LARGE SCALE GENOMIC DNA]</scope>
    <source>
        <strain evidence="19">NRRL Y-2460</strain>
    </source>
</reference>
<protein>
    <recommendedName>
        <fullName evidence="4 15">Dolichyl-phosphate-mannose--protein mannosyltransferase</fullName>
        <ecNumber evidence="4 15">2.4.1.109</ecNumber>
    </recommendedName>
</protein>
<feature type="transmembrane region" description="Helical" evidence="15">
    <location>
        <begin position="671"/>
        <end position="690"/>
    </location>
</feature>
<feature type="domain" description="MIR" evidence="17">
    <location>
        <begin position="337"/>
        <end position="391"/>
    </location>
</feature>
<dbReference type="GO" id="GO:0031502">
    <property type="term" value="C:dolichyl-phosphate-mannose-protein mannosyltransferase complex"/>
    <property type="evidence" value="ECO:0007669"/>
    <property type="project" value="UniProtKB-ARBA"/>
</dbReference>
<dbReference type="SUPFAM" id="SSF82109">
    <property type="entry name" value="MIR domain"/>
    <property type="match status" value="1"/>
</dbReference>
<comment type="function">
    <text evidence="15">Transfers mannose from Dol-P-mannose to Ser or Thr residues on proteins.</text>
</comment>
<dbReference type="FunFam" id="2.80.10.50:FF:000034">
    <property type="entry name" value="Dolichyl-phosphate-mannose-protein mannosyltransferase 1"/>
    <property type="match status" value="1"/>
</dbReference>
<dbReference type="Gene3D" id="2.80.10.50">
    <property type="match status" value="1"/>
</dbReference>
<feature type="transmembrane region" description="Helical" evidence="15">
    <location>
        <begin position="638"/>
        <end position="659"/>
    </location>
</feature>
<comment type="subcellular location">
    <subcellularLocation>
        <location evidence="1 15">Endoplasmic reticulum membrane</location>
        <topology evidence="1 15">Multi-pass membrane protein</topology>
    </subcellularLocation>
</comment>
<dbReference type="EMBL" id="KV454013">
    <property type="protein sequence ID" value="ODV96494.1"/>
    <property type="molecule type" value="Genomic_DNA"/>
</dbReference>
<keyword evidence="19" id="KW-1185">Reference proteome</keyword>
<dbReference type="InterPro" id="IPR016093">
    <property type="entry name" value="MIR_motif"/>
</dbReference>
<feature type="transmembrane region" description="Helical" evidence="15">
    <location>
        <begin position="279"/>
        <end position="301"/>
    </location>
</feature>
<keyword evidence="8" id="KW-0677">Repeat</keyword>
<comment type="pathway">
    <text evidence="2 15">Protein modification; protein glycosylation.</text>
</comment>
<dbReference type="CDD" id="cd23283">
    <property type="entry name" value="beta-trefoil_MIR_PMT1-like"/>
    <property type="match status" value="1"/>
</dbReference>
<dbReference type="Pfam" id="PF02815">
    <property type="entry name" value="MIR"/>
    <property type="match status" value="1"/>
</dbReference>
<organism evidence="18 19">
    <name type="scientific">Pachysolen tannophilus NRRL Y-2460</name>
    <dbReference type="NCBI Taxonomy" id="669874"/>
    <lineage>
        <taxon>Eukaryota</taxon>
        <taxon>Fungi</taxon>
        <taxon>Dikarya</taxon>
        <taxon>Ascomycota</taxon>
        <taxon>Saccharomycotina</taxon>
        <taxon>Pichiomycetes</taxon>
        <taxon>Pachysolenaceae</taxon>
        <taxon>Pachysolen</taxon>
    </lineage>
</organism>